<evidence type="ECO:0000256" key="3">
    <source>
        <dbReference type="ARBA" id="ARBA00022483"/>
    </source>
</evidence>
<keyword evidence="8" id="KW-0638">Presynaptic neurotoxin</keyword>
<keyword evidence="5" id="KW-0677">Repeat</keyword>
<evidence type="ECO:0000313" key="13">
    <source>
        <dbReference type="EMBL" id="RWS29884.1"/>
    </source>
</evidence>
<organism evidence="13 14">
    <name type="scientific">Leptotrombidium deliense</name>
    <dbReference type="NCBI Taxonomy" id="299467"/>
    <lineage>
        <taxon>Eukaryota</taxon>
        <taxon>Metazoa</taxon>
        <taxon>Ecdysozoa</taxon>
        <taxon>Arthropoda</taxon>
        <taxon>Chelicerata</taxon>
        <taxon>Arachnida</taxon>
        <taxon>Acari</taxon>
        <taxon>Acariformes</taxon>
        <taxon>Trombidiformes</taxon>
        <taxon>Prostigmata</taxon>
        <taxon>Anystina</taxon>
        <taxon>Parasitengona</taxon>
        <taxon>Trombiculoidea</taxon>
        <taxon>Trombiculidae</taxon>
        <taxon>Leptotrombidium</taxon>
    </lineage>
</organism>
<evidence type="ECO:0000313" key="14">
    <source>
        <dbReference type="Proteomes" id="UP000288716"/>
    </source>
</evidence>
<dbReference type="GO" id="GO:0005737">
    <property type="term" value="C:cytoplasm"/>
    <property type="evidence" value="ECO:0007669"/>
    <property type="project" value="UniProtKB-SubCell"/>
</dbReference>
<dbReference type="FunFam" id="1.25.40.10:FF:000104">
    <property type="entry name" value="Fem-1 homolog c (C.elegans)"/>
    <property type="match status" value="1"/>
</dbReference>
<evidence type="ECO:0000256" key="4">
    <source>
        <dbReference type="ARBA" id="ARBA00022537"/>
    </source>
</evidence>
<dbReference type="Pfam" id="PF00023">
    <property type="entry name" value="Ank"/>
    <property type="match status" value="2"/>
</dbReference>
<dbReference type="InterPro" id="IPR036770">
    <property type="entry name" value="Ankyrin_rpt-contain_sf"/>
</dbReference>
<evidence type="ECO:0000256" key="1">
    <source>
        <dbReference type="ARBA" id="ARBA00004175"/>
    </source>
</evidence>
<dbReference type="OrthoDB" id="4429489at2759"/>
<dbReference type="Gene3D" id="1.25.40.10">
    <property type="entry name" value="Tetratricopeptide repeat domain"/>
    <property type="match status" value="1"/>
</dbReference>
<dbReference type="PANTHER" id="PTHR24173">
    <property type="entry name" value="ANKYRIN REPEAT CONTAINING"/>
    <property type="match status" value="1"/>
</dbReference>
<keyword evidence="9 12" id="KW-0040">ANK repeat</keyword>
<keyword evidence="4" id="KW-1052">Target cell membrane</keyword>
<dbReference type="STRING" id="299467.A0A443SQU0"/>
<feature type="repeat" description="ANK" evidence="12">
    <location>
        <begin position="148"/>
        <end position="180"/>
    </location>
</feature>
<evidence type="ECO:0000256" key="7">
    <source>
        <dbReference type="ARBA" id="ARBA00022803"/>
    </source>
</evidence>
<keyword evidence="14" id="KW-1185">Reference proteome</keyword>
<dbReference type="SMART" id="SM00248">
    <property type="entry name" value="ANK"/>
    <property type="match status" value="8"/>
</dbReference>
<dbReference type="PROSITE" id="PS50297">
    <property type="entry name" value="ANK_REP_REGION"/>
    <property type="match status" value="6"/>
</dbReference>
<dbReference type="EMBL" id="NCKV01000726">
    <property type="protein sequence ID" value="RWS29884.1"/>
    <property type="molecule type" value="Genomic_DNA"/>
</dbReference>
<comment type="subcellular location">
    <subcellularLocation>
        <location evidence="1">Target cell membrane</location>
    </subcellularLocation>
</comment>
<evidence type="ECO:0000256" key="6">
    <source>
        <dbReference type="ARBA" id="ARBA00022786"/>
    </source>
</evidence>
<keyword evidence="3" id="KW-0268">Exocytosis</keyword>
<evidence type="ECO:0000256" key="9">
    <source>
        <dbReference type="ARBA" id="ARBA00023043"/>
    </source>
</evidence>
<evidence type="ECO:0000256" key="11">
    <source>
        <dbReference type="ARBA" id="ARBA00038500"/>
    </source>
</evidence>
<dbReference type="InterPro" id="IPR011990">
    <property type="entry name" value="TPR-like_helical_dom_sf"/>
</dbReference>
<keyword evidence="8" id="KW-0800">Toxin</keyword>
<evidence type="ECO:0000256" key="5">
    <source>
        <dbReference type="ARBA" id="ARBA00022737"/>
    </source>
</evidence>
<reference evidence="13 14" key="1">
    <citation type="journal article" date="2018" name="Gigascience">
        <title>Genomes of trombidid mites reveal novel predicted allergens and laterally-transferred genes associated with secondary metabolism.</title>
        <authorList>
            <person name="Dong X."/>
            <person name="Chaisiri K."/>
            <person name="Xia D."/>
            <person name="Armstrong S.D."/>
            <person name="Fang Y."/>
            <person name="Donnelly M.J."/>
            <person name="Kadowaki T."/>
            <person name="McGarry J.W."/>
            <person name="Darby A.C."/>
            <person name="Makepeace B.L."/>
        </authorList>
    </citation>
    <scope>NUCLEOTIDE SEQUENCE [LARGE SCALE GENOMIC DNA]</scope>
    <source>
        <strain evidence="13">UoL-UT</strain>
    </source>
</reference>
<sequence>MEFKSVVFNAARDGKLRRLKVFLENRSPDIIKSLISPCNNGATPLVIAAKNGHLDVIEYLVKDCAAEIDQVGNVEFDGETIEGAPPLWCAAAAGHFNVVKALLDFGAYINNTTKTKSTPLRAACYDGHYEVVRYLVDNGADIEIANRHGHTCLMIACFKGHYNIAKFLIECGADINRKSVKGNTALHDCAESGSIEIMKLLIKYGAKMDFDAYGVTPLLAASLTGQTAIVELIRNSLECQIEEKISALELLGATYVDKKRDMLGALKLWRRAIRERQAFCKRDEHTFVKYTVAAYGDASEVNSLEELDELSSDPDKMRMYALLLREKILGPGHPDTTYYIRYRGAVYADTGNFNRCIQMWIYALDMQQKVLEPLSPITQSSLLSFAELFSFMMARSSSSVRFCDLFSVFQRAFCELQAAILSETTENHDSTNLNRTLVVMLHFIGLLCRLQPNLNPDEEFELKKAVYRLVRLNLRGKNGWTLLHLAVYRDTTFHSTRYPMWEFPMNEVLELLLSVGASVQSVDVDKNTALHIAALNKPLPKQVITTLLKYGSHLDARNSRGITPLQLIRSADLFSQLCSLRYLSLQCLCAQTIVENKVPYEGLVGQYLYDFIKSH</sequence>
<evidence type="ECO:0000256" key="10">
    <source>
        <dbReference type="ARBA" id="ARBA00023298"/>
    </source>
</evidence>
<comment type="similarity">
    <text evidence="11">Belongs to the fem-1 family.</text>
</comment>
<dbReference type="PRINTS" id="PR01415">
    <property type="entry name" value="ANKYRIN"/>
</dbReference>
<keyword evidence="10" id="KW-0472">Membrane</keyword>
<feature type="repeat" description="ANK" evidence="12">
    <location>
        <begin position="40"/>
        <end position="62"/>
    </location>
</feature>
<comment type="pathway">
    <text evidence="2">Protein modification; protein ubiquitination.</text>
</comment>
<dbReference type="GO" id="GO:0044231">
    <property type="term" value="C:host cell presynaptic membrane"/>
    <property type="evidence" value="ECO:0007669"/>
    <property type="project" value="UniProtKB-KW"/>
</dbReference>
<dbReference type="PANTHER" id="PTHR24173:SF85">
    <property type="entry name" value="PROTEIN FEM-1 HOMOLOG CG6966"/>
    <property type="match status" value="1"/>
</dbReference>
<gene>
    <name evidence="13" type="ORF">B4U80_02703</name>
</gene>
<proteinExistence type="inferred from homology"/>
<dbReference type="Proteomes" id="UP000288716">
    <property type="component" value="Unassembled WGS sequence"/>
</dbReference>
<dbReference type="Pfam" id="PF12796">
    <property type="entry name" value="Ank_2"/>
    <property type="match status" value="2"/>
</dbReference>
<keyword evidence="10" id="KW-1053">Target membrane</keyword>
<evidence type="ECO:0000256" key="2">
    <source>
        <dbReference type="ARBA" id="ARBA00004906"/>
    </source>
</evidence>
<feature type="repeat" description="ANK" evidence="12">
    <location>
        <begin position="115"/>
        <end position="147"/>
    </location>
</feature>
<dbReference type="InterPro" id="IPR002110">
    <property type="entry name" value="Ankyrin_rpt"/>
</dbReference>
<keyword evidence="6" id="KW-0833">Ubl conjugation pathway</keyword>
<name>A0A443SQU0_9ACAR</name>
<dbReference type="SUPFAM" id="SSF48403">
    <property type="entry name" value="Ankyrin repeat"/>
    <property type="match status" value="2"/>
</dbReference>
<dbReference type="Gene3D" id="1.25.40.20">
    <property type="entry name" value="Ankyrin repeat-containing domain"/>
    <property type="match status" value="3"/>
</dbReference>
<dbReference type="GO" id="GO:0006887">
    <property type="term" value="P:exocytosis"/>
    <property type="evidence" value="ECO:0007669"/>
    <property type="project" value="UniProtKB-KW"/>
</dbReference>
<dbReference type="VEuPathDB" id="VectorBase:LDEU002157"/>
<evidence type="ECO:0000256" key="12">
    <source>
        <dbReference type="PROSITE-ProRule" id="PRU00023"/>
    </source>
</evidence>
<feature type="repeat" description="ANK" evidence="12">
    <location>
        <begin position="525"/>
        <end position="559"/>
    </location>
</feature>
<dbReference type="PROSITE" id="PS50088">
    <property type="entry name" value="ANK_REPEAT"/>
    <property type="match status" value="6"/>
</dbReference>
<accession>A0A443SQU0</accession>
<dbReference type="AlphaFoldDB" id="A0A443SQU0"/>
<dbReference type="GO" id="GO:0044218">
    <property type="term" value="C:other organism cell membrane"/>
    <property type="evidence" value="ECO:0007669"/>
    <property type="project" value="UniProtKB-KW"/>
</dbReference>
<protein>
    <submittedName>
        <fullName evidence="13">Protein fem-1 C-like protein</fullName>
    </submittedName>
</protein>
<keyword evidence="8" id="KW-0528">Neurotoxin</keyword>
<keyword evidence="7" id="KW-0802">TPR repeat</keyword>
<feature type="repeat" description="ANK" evidence="12">
    <location>
        <begin position="82"/>
        <end position="114"/>
    </location>
</feature>
<feature type="repeat" description="ANK" evidence="12">
    <location>
        <begin position="181"/>
        <end position="213"/>
    </location>
</feature>
<evidence type="ECO:0000256" key="8">
    <source>
        <dbReference type="ARBA" id="ARBA00023028"/>
    </source>
</evidence>
<comment type="caution">
    <text evidence="13">The sequence shown here is derived from an EMBL/GenBank/DDBJ whole genome shotgun (WGS) entry which is preliminary data.</text>
</comment>